<name>A0A5U3BS80_SALER</name>
<dbReference type="InterPro" id="IPR045517">
    <property type="entry name" value="Glyoxalase_8"/>
</dbReference>
<evidence type="ECO:0000313" key="2">
    <source>
        <dbReference type="EMBL" id="EBP3426210.1"/>
    </source>
</evidence>
<feature type="domain" description="Glyoxalase-related protein" evidence="1">
    <location>
        <begin position="38"/>
        <end position="84"/>
    </location>
</feature>
<reference evidence="2" key="1">
    <citation type="submission" date="2018-07" db="EMBL/GenBank/DDBJ databases">
        <authorList>
            <consortium name="GenomeTrakr network: Whole genome sequencing for foodborne pathogen traceback"/>
        </authorList>
    </citation>
    <scope>NUCLEOTIDE SEQUENCE</scope>
    <source>
        <strain evidence="2">CFSAN028033</strain>
    </source>
</reference>
<proteinExistence type="predicted"/>
<accession>A0A5U3BS80</accession>
<dbReference type="EMBL" id="AAGLKZ010000012">
    <property type="protein sequence ID" value="EBP3426210.1"/>
    <property type="molecule type" value="Genomic_DNA"/>
</dbReference>
<dbReference type="Pfam" id="PF20066">
    <property type="entry name" value="Glyoxalase_8"/>
    <property type="match status" value="1"/>
</dbReference>
<protein>
    <recommendedName>
        <fullName evidence="1">Glyoxalase-related protein domain-containing protein</fullName>
    </recommendedName>
</protein>
<dbReference type="AlphaFoldDB" id="A0A5U3BS80"/>
<evidence type="ECO:0000259" key="1">
    <source>
        <dbReference type="Pfam" id="PF20066"/>
    </source>
</evidence>
<gene>
    <name evidence="2" type="ORF">UA53_11940</name>
</gene>
<comment type="caution">
    <text evidence="2">The sequence shown here is derived from an EMBL/GenBank/DDBJ whole genome shotgun (WGS) entry which is preliminary data.</text>
</comment>
<sequence length="86" mass="9562">MNNDNLLCARIEALKLTAVQDSIKQAITGFVVEGQLDIVQLKLHAHLLRKKLQAESTTLKTTHAQELVACKYGFSNWQTAIAKLKS</sequence>
<organism evidence="2">
    <name type="scientific">Salmonella enterica</name>
    <name type="common">Salmonella choleraesuis</name>
    <dbReference type="NCBI Taxonomy" id="28901"/>
    <lineage>
        <taxon>Bacteria</taxon>
        <taxon>Pseudomonadati</taxon>
        <taxon>Pseudomonadota</taxon>
        <taxon>Gammaproteobacteria</taxon>
        <taxon>Enterobacterales</taxon>
        <taxon>Enterobacteriaceae</taxon>
        <taxon>Salmonella</taxon>
    </lineage>
</organism>